<evidence type="ECO:0000313" key="2">
    <source>
        <dbReference type="WBParaSite" id="RSKR_0000077600.1"/>
    </source>
</evidence>
<name>A0AC35TIA3_9BILA</name>
<dbReference type="Proteomes" id="UP000095286">
    <property type="component" value="Unplaced"/>
</dbReference>
<accession>A0AC35TIA3</accession>
<proteinExistence type="predicted"/>
<evidence type="ECO:0000313" key="1">
    <source>
        <dbReference type="Proteomes" id="UP000095286"/>
    </source>
</evidence>
<organism evidence="1 2">
    <name type="scientific">Rhabditophanes sp. KR3021</name>
    <dbReference type="NCBI Taxonomy" id="114890"/>
    <lineage>
        <taxon>Eukaryota</taxon>
        <taxon>Metazoa</taxon>
        <taxon>Ecdysozoa</taxon>
        <taxon>Nematoda</taxon>
        <taxon>Chromadorea</taxon>
        <taxon>Rhabditida</taxon>
        <taxon>Tylenchina</taxon>
        <taxon>Panagrolaimomorpha</taxon>
        <taxon>Strongyloidoidea</taxon>
        <taxon>Alloionematidae</taxon>
        <taxon>Rhabditophanes</taxon>
    </lineage>
</organism>
<dbReference type="WBParaSite" id="RSKR_0000077600.1">
    <property type="protein sequence ID" value="RSKR_0000077600.1"/>
    <property type="gene ID" value="RSKR_0000077600"/>
</dbReference>
<protein>
    <submittedName>
        <fullName evidence="2">Piwi domain-containing protein</fullName>
    </submittedName>
</protein>
<reference evidence="2" key="1">
    <citation type="submission" date="2016-11" db="UniProtKB">
        <authorList>
            <consortium name="WormBaseParasite"/>
        </authorList>
    </citation>
    <scope>IDENTIFICATION</scope>
    <source>
        <strain evidence="2">KR3021</strain>
    </source>
</reference>
<sequence length="213" mass="24802">METLEHFQSQVKERLMEFRRLTQKSPAHIVVFRDGVSDSQFKITMEQEVSSIQRACSSLSDKYKPTITFMVVQKRHQVRFYEPSRKFDRQGGNAGNLKNGTIIDRDIINPELFDFYAVLHRGILGTSRPCHIYVLYDDWALPAEYVYLLSYYMAYVCTRCESPIGIPAPCYYADLACTRMKNHWMINKSTTKSSMSNGLPELHDNIKNEQFFV</sequence>